<name>A0A268F624_NIACI</name>
<dbReference type="SUPFAM" id="SSF55729">
    <property type="entry name" value="Acyl-CoA N-acyltransferases (Nat)"/>
    <property type="match status" value="1"/>
</dbReference>
<dbReference type="KEGG" id="bcir:C2I06_01825"/>
<dbReference type="GO" id="GO:0016747">
    <property type="term" value="F:acyltransferase activity, transferring groups other than amino-acyl groups"/>
    <property type="evidence" value="ECO:0007669"/>
    <property type="project" value="InterPro"/>
</dbReference>
<dbReference type="Pfam" id="PF18014">
    <property type="entry name" value="Acetyltransf_18"/>
    <property type="match status" value="1"/>
</dbReference>
<reference evidence="1 2" key="1">
    <citation type="submission" date="2017-07" db="EMBL/GenBank/DDBJ databases">
        <title>Isolation and whole genome analysis of endospore-forming bacteria from heroin.</title>
        <authorList>
            <person name="Kalinowski J."/>
            <person name="Ahrens B."/>
            <person name="Al-Dilaimi A."/>
            <person name="Winkler A."/>
            <person name="Wibberg D."/>
            <person name="Schleenbecker U."/>
            <person name="Ruckert C."/>
            <person name="Wolfel R."/>
            <person name="Grass G."/>
        </authorList>
    </citation>
    <scope>NUCLEOTIDE SEQUENCE [LARGE SCALE GENOMIC DNA]</scope>
    <source>
        <strain evidence="1 2">7521-2</strain>
    </source>
</reference>
<gene>
    <name evidence="1" type="ORF">CHH57_23075</name>
</gene>
<sequence length="284" mass="31737">MNKEKIVTMQLLNQKHMEELLSLATIVGWDYDKQEIRTLLASGTVFGHVNDKHTVVSCAAIIPYGSNLASIGMVIVHPDYRGIGLAKELLVTCMNQVSKDSALMLIATREGRPVYKKLGFNDYSHVTKLLGEGQQCRQSLNGYTISPYQSKDFKEMLKLDKEAFGCERDLFLKNRFEQAKEVIVIKKSNLIVGYAAAVKKPANLVIGPVVAQNDEQAMLLIQTIISNNRGMIRMDLVEGKKEIIKALVELDFQEKDRPPVMVKNSEAFPERNGSLYVIAAQAYG</sequence>
<dbReference type="PANTHER" id="PTHR47237">
    <property type="entry name" value="SLL0310 PROTEIN"/>
    <property type="match status" value="1"/>
</dbReference>
<dbReference type="InterPro" id="IPR052729">
    <property type="entry name" value="Acyl/Acetyltrans_Enzymes"/>
</dbReference>
<dbReference type="Gene3D" id="3.40.630.90">
    <property type="match status" value="1"/>
</dbReference>
<comment type="caution">
    <text evidence="1">The sequence shown here is derived from an EMBL/GenBank/DDBJ whole genome shotgun (WGS) entry which is preliminary data.</text>
</comment>
<dbReference type="InterPro" id="IPR041496">
    <property type="entry name" value="YitH/HolE_GNAT"/>
</dbReference>
<dbReference type="CDD" id="cd04301">
    <property type="entry name" value="NAT_SF"/>
    <property type="match status" value="1"/>
</dbReference>
<dbReference type="EMBL" id="NPBQ01000138">
    <property type="protein sequence ID" value="PAD80825.1"/>
    <property type="molecule type" value="Genomic_DNA"/>
</dbReference>
<dbReference type="RefSeq" id="WP_095334048.1">
    <property type="nucleotide sequence ID" value="NZ_CP026031.1"/>
</dbReference>
<accession>A0A268F624</accession>
<protein>
    <submittedName>
        <fullName evidence="1">Uncharacterized protein</fullName>
    </submittedName>
</protein>
<dbReference type="AlphaFoldDB" id="A0A268F624"/>
<proteinExistence type="predicted"/>
<dbReference type="InterPro" id="IPR000182">
    <property type="entry name" value="GNAT_dom"/>
</dbReference>
<dbReference type="Gene3D" id="3.40.630.30">
    <property type="match status" value="1"/>
</dbReference>
<dbReference type="PROSITE" id="PS51186">
    <property type="entry name" value="GNAT"/>
    <property type="match status" value="1"/>
</dbReference>
<dbReference type="Pfam" id="PF13673">
    <property type="entry name" value="Acetyltransf_10"/>
    <property type="match status" value="1"/>
</dbReference>
<evidence type="ECO:0000313" key="2">
    <source>
        <dbReference type="Proteomes" id="UP000216961"/>
    </source>
</evidence>
<organism evidence="1 2">
    <name type="scientific">Niallia circulans</name>
    <name type="common">Bacillus circulans</name>
    <dbReference type="NCBI Taxonomy" id="1397"/>
    <lineage>
        <taxon>Bacteria</taxon>
        <taxon>Bacillati</taxon>
        <taxon>Bacillota</taxon>
        <taxon>Bacilli</taxon>
        <taxon>Bacillales</taxon>
        <taxon>Bacillaceae</taxon>
        <taxon>Niallia</taxon>
    </lineage>
</organism>
<dbReference type="Proteomes" id="UP000216961">
    <property type="component" value="Unassembled WGS sequence"/>
</dbReference>
<dbReference type="PANTHER" id="PTHR47237:SF2">
    <property type="entry name" value="BLL4206 PROTEIN"/>
    <property type="match status" value="1"/>
</dbReference>
<evidence type="ECO:0000313" key="1">
    <source>
        <dbReference type="EMBL" id="PAD80825.1"/>
    </source>
</evidence>
<dbReference type="InterPro" id="IPR016181">
    <property type="entry name" value="Acyl_CoA_acyltransferase"/>
</dbReference>